<proteinExistence type="predicted"/>
<evidence type="ECO:0000313" key="3">
    <source>
        <dbReference type="Proteomes" id="UP000245207"/>
    </source>
</evidence>
<dbReference type="AlphaFoldDB" id="A0A2U1P6V9"/>
<protein>
    <submittedName>
        <fullName evidence="2">Uncharacterized protein</fullName>
    </submittedName>
</protein>
<gene>
    <name evidence="2" type="ORF">CTI12_AA186040</name>
</gene>
<name>A0A2U1P6V9_ARTAN</name>
<keyword evidence="3" id="KW-1185">Reference proteome</keyword>
<dbReference type="EMBL" id="PKPP01001586">
    <property type="protein sequence ID" value="PWA81466.1"/>
    <property type="molecule type" value="Genomic_DNA"/>
</dbReference>
<organism evidence="2 3">
    <name type="scientific">Artemisia annua</name>
    <name type="common">Sweet wormwood</name>
    <dbReference type="NCBI Taxonomy" id="35608"/>
    <lineage>
        <taxon>Eukaryota</taxon>
        <taxon>Viridiplantae</taxon>
        <taxon>Streptophyta</taxon>
        <taxon>Embryophyta</taxon>
        <taxon>Tracheophyta</taxon>
        <taxon>Spermatophyta</taxon>
        <taxon>Magnoliopsida</taxon>
        <taxon>eudicotyledons</taxon>
        <taxon>Gunneridae</taxon>
        <taxon>Pentapetalae</taxon>
        <taxon>asterids</taxon>
        <taxon>campanulids</taxon>
        <taxon>Asterales</taxon>
        <taxon>Asteraceae</taxon>
        <taxon>Asteroideae</taxon>
        <taxon>Anthemideae</taxon>
        <taxon>Artemisiinae</taxon>
        <taxon>Artemisia</taxon>
    </lineage>
</organism>
<feature type="compositionally biased region" description="Low complexity" evidence="1">
    <location>
        <begin position="16"/>
        <end position="28"/>
    </location>
</feature>
<feature type="region of interest" description="Disordered" evidence="1">
    <location>
        <begin position="1"/>
        <end position="84"/>
    </location>
</feature>
<evidence type="ECO:0000313" key="2">
    <source>
        <dbReference type="EMBL" id="PWA81466.1"/>
    </source>
</evidence>
<comment type="caution">
    <text evidence="2">The sequence shown here is derived from an EMBL/GenBank/DDBJ whole genome shotgun (WGS) entry which is preliminary data.</text>
</comment>
<evidence type="ECO:0000256" key="1">
    <source>
        <dbReference type="SAM" id="MobiDB-lite"/>
    </source>
</evidence>
<accession>A0A2U1P6V9</accession>
<reference evidence="2 3" key="1">
    <citation type="journal article" date="2018" name="Mol. Plant">
        <title>The genome of Artemisia annua provides insight into the evolution of Asteraceae family and artemisinin biosynthesis.</title>
        <authorList>
            <person name="Shen Q."/>
            <person name="Zhang L."/>
            <person name="Liao Z."/>
            <person name="Wang S."/>
            <person name="Yan T."/>
            <person name="Shi P."/>
            <person name="Liu M."/>
            <person name="Fu X."/>
            <person name="Pan Q."/>
            <person name="Wang Y."/>
            <person name="Lv Z."/>
            <person name="Lu X."/>
            <person name="Zhang F."/>
            <person name="Jiang W."/>
            <person name="Ma Y."/>
            <person name="Chen M."/>
            <person name="Hao X."/>
            <person name="Li L."/>
            <person name="Tang Y."/>
            <person name="Lv G."/>
            <person name="Zhou Y."/>
            <person name="Sun X."/>
            <person name="Brodelius P.E."/>
            <person name="Rose J.K.C."/>
            <person name="Tang K."/>
        </authorList>
    </citation>
    <scope>NUCLEOTIDE SEQUENCE [LARGE SCALE GENOMIC DNA]</scope>
    <source>
        <strain evidence="3">cv. Huhao1</strain>
        <tissue evidence="2">Leaf</tissue>
    </source>
</reference>
<sequence>MSGKAPSFSAIVRPGSSSTSSNVNTRNNKPISMQYKLSDGPPNISDADRRAKNSNADPTEEAGTPDDKPPSLGPFGRGDNAMPDKIRESSYGWRFMYQGNYVPVQSANGVGASIGFLRDRSQLPQGAMWSLNCVAQL</sequence>
<dbReference type="Proteomes" id="UP000245207">
    <property type="component" value="Unassembled WGS sequence"/>
</dbReference>